<evidence type="ECO:0000313" key="2">
    <source>
        <dbReference type="Proteomes" id="UP001055286"/>
    </source>
</evidence>
<comment type="caution">
    <text evidence="1">The sequence shown here is derived from an EMBL/GenBank/DDBJ whole genome shotgun (WGS) entry which is preliminary data.</text>
</comment>
<gene>
    <name evidence="1" type="ORF">MPEAHAMD_0008</name>
</gene>
<name>A0AA37H528_9HYPH</name>
<accession>A0AA37H528</accession>
<protein>
    <submittedName>
        <fullName evidence="1">Uncharacterized protein</fullName>
    </submittedName>
</protein>
<dbReference type="AlphaFoldDB" id="A0AA37H528"/>
<dbReference type="Proteomes" id="UP001055286">
    <property type="component" value="Unassembled WGS sequence"/>
</dbReference>
<reference evidence="1" key="2">
    <citation type="submission" date="2021-08" db="EMBL/GenBank/DDBJ databases">
        <authorList>
            <person name="Tani A."/>
            <person name="Ola A."/>
            <person name="Ogura Y."/>
            <person name="Katsura K."/>
            <person name="Hayashi T."/>
        </authorList>
    </citation>
    <scope>NUCLEOTIDE SEQUENCE</scope>
    <source>
        <strain evidence="1">JCM 32048</strain>
    </source>
</reference>
<proteinExistence type="predicted"/>
<dbReference type="EMBL" id="BPQJ01000001">
    <property type="protein sequence ID" value="GJD59877.1"/>
    <property type="molecule type" value="Genomic_DNA"/>
</dbReference>
<reference evidence="1" key="1">
    <citation type="journal article" date="2016" name="Front. Microbiol.">
        <title>Genome Sequence of the Piezophilic, Mesophilic Sulfate-Reducing Bacterium Desulfovibrio indicus J2T.</title>
        <authorList>
            <person name="Cao J."/>
            <person name="Maignien L."/>
            <person name="Shao Z."/>
            <person name="Alain K."/>
            <person name="Jebbar M."/>
        </authorList>
    </citation>
    <scope>NUCLEOTIDE SEQUENCE</scope>
    <source>
        <strain evidence="1">JCM 32048</strain>
    </source>
</reference>
<evidence type="ECO:0000313" key="1">
    <source>
        <dbReference type="EMBL" id="GJD59877.1"/>
    </source>
</evidence>
<organism evidence="1 2">
    <name type="scientific">Methylobacterium frigidaeris</name>
    <dbReference type="NCBI Taxonomy" id="2038277"/>
    <lineage>
        <taxon>Bacteria</taxon>
        <taxon>Pseudomonadati</taxon>
        <taxon>Pseudomonadota</taxon>
        <taxon>Alphaproteobacteria</taxon>
        <taxon>Hyphomicrobiales</taxon>
        <taxon>Methylobacteriaceae</taxon>
        <taxon>Methylobacterium</taxon>
    </lineage>
</organism>
<sequence length="66" mass="7023">MDVLGLRRDVEAALVVRESVGPSRQAAPNHLRPCRVAGRDAARTALRDHTATATFAPSMVSVTPVT</sequence>
<keyword evidence="2" id="KW-1185">Reference proteome</keyword>